<dbReference type="Proteomes" id="UP000427281">
    <property type="component" value="Chromosome"/>
</dbReference>
<keyword evidence="4" id="KW-1185">Reference proteome</keyword>
<dbReference type="GO" id="GO:0003677">
    <property type="term" value="F:DNA binding"/>
    <property type="evidence" value="ECO:0007669"/>
    <property type="project" value="InterPro"/>
</dbReference>
<dbReference type="SUPFAM" id="SSF54534">
    <property type="entry name" value="FKBP-like"/>
    <property type="match status" value="1"/>
</dbReference>
<evidence type="ECO:0000259" key="2">
    <source>
        <dbReference type="Pfam" id="PF14760"/>
    </source>
</evidence>
<dbReference type="Pfam" id="PF14760">
    <property type="entry name" value="Rnk_N"/>
    <property type="match status" value="1"/>
</dbReference>
<organism evidence="3 4">
    <name type="scientific">Gimesia benthica</name>
    <dbReference type="NCBI Taxonomy" id="2608982"/>
    <lineage>
        <taxon>Bacteria</taxon>
        <taxon>Pseudomonadati</taxon>
        <taxon>Planctomycetota</taxon>
        <taxon>Planctomycetia</taxon>
        <taxon>Planctomycetales</taxon>
        <taxon>Planctomycetaceae</taxon>
        <taxon>Gimesia</taxon>
    </lineage>
</organism>
<dbReference type="RefSeq" id="WP_155366383.1">
    <property type="nucleotide sequence ID" value="NZ_CP043930.1"/>
</dbReference>
<dbReference type="InterPro" id="IPR036953">
    <property type="entry name" value="GreA/GreB_C_sf"/>
</dbReference>
<dbReference type="PANTHER" id="PTHR30437:SF5">
    <property type="entry name" value="REGULATOR OF NUCLEOSIDE DIPHOSPHATE KINASE"/>
    <property type="match status" value="1"/>
</dbReference>
<dbReference type="InterPro" id="IPR001437">
    <property type="entry name" value="Tscrpt_elong_fac_GreA/B_C"/>
</dbReference>
<dbReference type="GO" id="GO:0006354">
    <property type="term" value="P:DNA-templated transcription elongation"/>
    <property type="evidence" value="ECO:0007669"/>
    <property type="project" value="TreeGrafter"/>
</dbReference>
<dbReference type="GO" id="GO:0070063">
    <property type="term" value="F:RNA polymerase binding"/>
    <property type="evidence" value="ECO:0007669"/>
    <property type="project" value="InterPro"/>
</dbReference>
<keyword evidence="3" id="KW-0648">Protein biosynthesis</keyword>
<evidence type="ECO:0000313" key="4">
    <source>
        <dbReference type="Proteomes" id="UP000427281"/>
    </source>
</evidence>
<reference evidence="3 4" key="1">
    <citation type="submission" date="2019-09" db="EMBL/GenBank/DDBJ databases">
        <title>Gimesia benthica sp. nov., a novel bacterium isolated from deep-sea water of the Northwest Indian Ocean.</title>
        <authorList>
            <person name="Dai X."/>
        </authorList>
    </citation>
    <scope>NUCLEOTIDE SEQUENCE [LARGE SCALE GENOMIC DNA]</scope>
    <source>
        <strain evidence="3 4">E7</strain>
    </source>
</reference>
<feature type="domain" description="Regulator of nucleoside diphosphate kinase N-terminal" evidence="2">
    <location>
        <begin position="5"/>
        <end position="47"/>
    </location>
</feature>
<evidence type="ECO:0000259" key="1">
    <source>
        <dbReference type="Pfam" id="PF01272"/>
    </source>
</evidence>
<sequence>MNQKRIVISKSDHRKLSLLLQSEFTQAIGNNPYISRLRGELYNADIVEPDFIPPDIVTINSQVKLIDQDLNEDEIYTLVYPDEANINDGKLSILTPIGTAIFGCRIGDKVSGYASQMLIKEIIYQPQRSGIMSS</sequence>
<dbReference type="InterPro" id="IPR029462">
    <property type="entry name" value="Rnk_N"/>
</dbReference>
<dbReference type="AlphaFoldDB" id="A0A6I6AHQ5"/>
<name>A0A6I6AHQ5_9PLAN</name>
<proteinExistence type="predicted"/>
<dbReference type="Gene3D" id="3.10.50.30">
    <property type="entry name" value="Transcription elongation factor, GreA/GreB, C-terminal domain"/>
    <property type="match status" value="1"/>
</dbReference>
<dbReference type="GO" id="GO:0003746">
    <property type="term" value="F:translation elongation factor activity"/>
    <property type="evidence" value="ECO:0007669"/>
    <property type="project" value="UniProtKB-KW"/>
</dbReference>
<dbReference type="GO" id="GO:0032784">
    <property type="term" value="P:regulation of DNA-templated transcription elongation"/>
    <property type="evidence" value="ECO:0007669"/>
    <property type="project" value="InterPro"/>
</dbReference>
<feature type="domain" description="Transcription elongation factor GreA/GreB C-terminal" evidence="1">
    <location>
        <begin position="53"/>
        <end position="111"/>
    </location>
</feature>
<dbReference type="EMBL" id="CP043930">
    <property type="protein sequence ID" value="QGQ25788.1"/>
    <property type="molecule type" value="Genomic_DNA"/>
</dbReference>
<accession>A0A6I6AHQ5</accession>
<dbReference type="InterPro" id="IPR023459">
    <property type="entry name" value="Tscrpt_elong_fac_GreA/B_fam"/>
</dbReference>
<keyword evidence="3" id="KW-0251">Elongation factor</keyword>
<evidence type="ECO:0000313" key="3">
    <source>
        <dbReference type="EMBL" id="QGQ25788.1"/>
    </source>
</evidence>
<protein>
    <submittedName>
        <fullName evidence="3">Transcription elongation factor GreAB</fullName>
    </submittedName>
</protein>
<dbReference type="KEGG" id="gim:F1728_25315"/>
<gene>
    <name evidence="3" type="ORF">F1728_25315</name>
</gene>
<dbReference type="Pfam" id="PF01272">
    <property type="entry name" value="GreA_GreB"/>
    <property type="match status" value="1"/>
</dbReference>
<dbReference type="PANTHER" id="PTHR30437">
    <property type="entry name" value="TRANSCRIPTION ELONGATION FACTOR GREA"/>
    <property type="match status" value="1"/>
</dbReference>